<reference evidence="1" key="1">
    <citation type="journal article" date="2020" name="Stud. Mycol.">
        <title>101 Dothideomycetes genomes: a test case for predicting lifestyles and emergence of pathogens.</title>
        <authorList>
            <person name="Haridas S."/>
            <person name="Albert R."/>
            <person name="Binder M."/>
            <person name="Bloem J."/>
            <person name="Labutti K."/>
            <person name="Salamov A."/>
            <person name="Andreopoulos B."/>
            <person name="Baker S."/>
            <person name="Barry K."/>
            <person name="Bills G."/>
            <person name="Bluhm B."/>
            <person name="Cannon C."/>
            <person name="Castanera R."/>
            <person name="Culley D."/>
            <person name="Daum C."/>
            <person name="Ezra D."/>
            <person name="Gonzalez J."/>
            <person name="Henrissat B."/>
            <person name="Kuo A."/>
            <person name="Liang C."/>
            <person name="Lipzen A."/>
            <person name="Lutzoni F."/>
            <person name="Magnuson J."/>
            <person name="Mondo S."/>
            <person name="Nolan M."/>
            <person name="Ohm R."/>
            <person name="Pangilinan J."/>
            <person name="Park H.-J."/>
            <person name="Ramirez L."/>
            <person name="Alfaro M."/>
            <person name="Sun H."/>
            <person name="Tritt A."/>
            <person name="Yoshinaga Y."/>
            <person name="Zwiers L.-H."/>
            <person name="Turgeon B."/>
            <person name="Goodwin S."/>
            <person name="Spatafora J."/>
            <person name="Crous P."/>
            <person name="Grigoriev I."/>
        </authorList>
    </citation>
    <scope>NUCLEOTIDE SEQUENCE</scope>
    <source>
        <strain evidence="1">CBS 525.71</strain>
    </source>
</reference>
<organism evidence="1 2">
    <name type="scientific">Macroventuria anomochaeta</name>
    <dbReference type="NCBI Taxonomy" id="301207"/>
    <lineage>
        <taxon>Eukaryota</taxon>
        <taxon>Fungi</taxon>
        <taxon>Dikarya</taxon>
        <taxon>Ascomycota</taxon>
        <taxon>Pezizomycotina</taxon>
        <taxon>Dothideomycetes</taxon>
        <taxon>Pleosporomycetidae</taxon>
        <taxon>Pleosporales</taxon>
        <taxon>Pleosporineae</taxon>
        <taxon>Didymellaceae</taxon>
        <taxon>Macroventuria</taxon>
    </lineage>
</organism>
<dbReference type="EMBL" id="MU006705">
    <property type="protein sequence ID" value="KAF2631114.1"/>
    <property type="molecule type" value="Genomic_DNA"/>
</dbReference>
<name>A0ACB6SAN3_9PLEO</name>
<comment type="caution">
    <text evidence="1">The sequence shown here is derived from an EMBL/GenBank/DDBJ whole genome shotgun (WGS) entry which is preliminary data.</text>
</comment>
<keyword evidence="2" id="KW-1185">Reference proteome</keyword>
<evidence type="ECO:0000313" key="2">
    <source>
        <dbReference type="Proteomes" id="UP000799754"/>
    </source>
</evidence>
<gene>
    <name evidence="1" type="ORF">BU25DRAFT_481583</name>
</gene>
<accession>A0ACB6SAN3</accession>
<evidence type="ECO:0000313" key="1">
    <source>
        <dbReference type="EMBL" id="KAF2631114.1"/>
    </source>
</evidence>
<sequence>MASPASNDADADATENFLESIIISSATSSEDDFGSVPPSPEIGMAREGGSEVSGLDLEEEDEEDGADAELPGTPAPDDDAASTIVTGNQMAKLLRMRQTQQSPPESAQRASSEPTNPQLMTPAPTCPPTRRSARAKSTLIYDQKYHPMDDVIRPSQAAKRRTLHGEKPALVDDLDAFSLEDSRSDIGSIVGDEDSDDEEPQPPTRGRKRKRSTSRTPEPTRRSSRRRTNPKVSYNMKIHPQDSDLKRVYACDGSKSSPSPTKQVNSSKNSSPSKKGSLEDFEQACRSLLADDSREPSPEPSPELSPRRTLAPEPTIKRPNKFVDAYPDLRPDIAYLAGDHDVWPEVKGLQFHIFTERMEDQLNAEAEAASPFHYEDDDKENDVTNPELVPRPNPLDGISIIPASHYRRSPGLYALPGHSSIASNAFYVNPQFEASPYGLGWSDGAHDFDNSDTHDCPVPDYMRILASSENLPRASPPMEARSHRDDTVVSSSPVRNLEGLELLR</sequence>
<proteinExistence type="predicted"/>
<dbReference type="Proteomes" id="UP000799754">
    <property type="component" value="Unassembled WGS sequence"/>
</dbReference>
<protein>
    <submittedName>
        <fullName evidence="1">Uncharacterized protein</fullName>
    </submittedName>
</protein>